<dbReference type="Gene3D" id="1.10.10.10">
    <property type="entry name" value="Winged helix-like DNA-binding domain superfamily/Winged helix DNA-binding domain"/>
    <property type="match status" value="1"/>
</dbReference>
<keyword evidence="6" id="KW-1185">Reference proteome</keyword>
<dbReference type="Proteomes" id="UP000225972">
    <property type="component" value="Unassembled WGS sequence"/>
</dbReference>
<evidence type="ECO:0000313" key="6">
    <source>
        <dbReference type="Proteomes" id="UP000225972"/>
    </source>
</evidence>
<evidence type="ECO:0000256" key="2">
    <source>
        <dbReference type="ARBA" id="ARBA00023125"/>
    </source>
</evidence>
<dbReference type="PANTHER" id="PTHR33204:SF37">
    <property type="entry name" value="HTH-TYPE TRANSCRIPTIONAL REGULATOR YODB"/>
    <property type="match status" value="1"/>
</dbReference>
<evidence type="ECO:0000256" key="1">
    <source>
        <dbReference type="ARBA" id="ARBA00023015"/>
    </source>
</evidence>
<dbReference type="InterPro" id="IPR036390">
    <property type="entry name" value="WH_DNA-bd_sf"/>
</dbReference>
<sequence>MVKDTNLEGELKEDKDNPCPVRQVLSRATGKWHILIMLVLMDGPQRFNALRRSIGDVTQRVLTENLRSLERDGYLTRDVNPGPPVAVSYALTPLGEELARELRSLAGWAKRNLPSVEAAREAFDGRG</sequence>
<dbReference type="OrthoDB" id="9800350at2"/>
<keyword evidence="1" id="KW-0805">Transcription regulation</keyword>
<feature type="domain" description="HTH hxlR-type" evidence="4">
    <location>
        <begin position="19"/>
        <end position="117"/>
    </location>
</feature>
<dbReference type="PANTHER" id="PTHR33204">
    <property type="entry name" value="TRANSCRIPTIONAL REGULATOR, MARR FAMILY"/>
    <property type="match status" value="1"/>
</dbReference>
<dbReference type="GO" id="GO:0003677">
    <property type="term" value="F:DNA binding"/>
    <property type="evidence" value="ECO:0007669"/>
    <property type="project" value="UniProtKB-KW"/>
</dbReference>
<evidence type="ECO:0000313" key="5">
    <source>
        <dbReference type="EMBL" id="SMX27139.1"/>
    </source>
</evidence>
<accession>A0A238J984</accession>
<dbReference type="RefSeq" id="WP_099243328.1">
    <property type="nucleotide sequence ID" value="NZ_FXXP01000001.1"/>
</dbReference>
<dbReference type="InterPro" id="IPR002577">
    <property type="entry name" value="HTH_HxlR"/>
</dbReference>
<evidence type="ECO:0000256" key="3">
    <source>
        <dbReference type="ARBA" id="ARBA00023163"/>
    </source>
</evidence>
<dbReference type="Pfam" id="PF01638">
    <property type="entry name" value="HxlR"/>
    <property type="match status" value="1"/>
</dbReference>
<name>A0A238J984_9RHOB</name>
<evidence type="ECO:0000259" key="4">
    <source>
        <dbReference type="PROSITE" id="PS51118"/>
    </source>
</evidence>
<proteinExistence type="predicted"/>
<organism evidence="5 6">
    <name type="scientific">Pelagimonas phthalicica</name>
    <dbReference type="NCBI Taxonomy" id="1037362"/>
    <lineage>
        <taxon>Bacteria</taxon>
        <taxon>Pseudomonadati</taxon>
        <taxon>Pseudomonadota</taxon>
        <taxon>Alphaproteobacteria</taxon>
        <taxon>Rhodobacterales</taxon>
        <taxon>Roseobacteraceae</taxon>
        <taxon>Pelagimonas</taxon>
    </lineage>
</organism>
<dbReference type="InterPro" id="IPR036388">
    <property type="entry name" value="WH-like_DNA-bd_sf"/>
</dbReference>
<reference evidence="6" key="1">
    <citation type="submission" date="2017-05" db="EMBL/GenBank/DDBJ databases">
        <authorList>
            <person name="Rodrigo-Torres L."/>
            <person name="Arahal R. D."/>
            <person name="Lucena T."/>
        </authorList>
    </citation>
    <scope>NUCLEOTIDE SEQUENCE [LARGE SCALE GENOMIC DNA]</scope>
    <source>
        <strain evidence="6">CECT 8649</strain>
    </source>
</reference>
<keyword evidence="3" id="KW-0804">Transcription</keyword>
<dbReference type="EMBL" id="FXXP01000001">
    <property type="protein sequence ID" value="SMX27139.1"/>
    <property type="molecule type" value="Genomic_DNA"/>
</dbReference>
<dbReference type="AlphaFoldDB" id="A0A238J984"/>
<gene>
    <name evidence="5" type="primary">yybR_1</name>
    <name evidence="5" type="ORF">TRP8649_01241</name>
</gene>
<protein>
    <submittedName>
        <fullName evidence="5">Putative HTH-type transcriptional regulator YybR</fullName>
    </submittedName>
</protein>
<dbReference type="PROSITE" id="PS51118">
    <property type="entry name" value="HTH_HXLR"/>
    <property type="match status" value="1"/>
</dbReference>
<dbReference type="SUPFAM" id="SSF46785">
    <property type="entry name" value="Winged helix' DNA-binding domain"/>
    <property type="match status" value="1"/>
</dbReference>
<keyword evidence="2" id="KW-0238">DNA-binding</keyword>